<comment type="similarity">
    <text evidence="2 10">Belongs to the mitochondrial carrier (TC 2.A.29) family.</text>
</comment>
<reference evidence="11 12" key="1">
    <citation type="submission" date="2024-11" db="EMBL/GenBank/DDBJ databases">
        <title>Chromosome-level genome assembly of the freshwater bivalve Anodonta woodiana.</title>
        <authorList>
            <person name="Chen X."/>
        </authorList>
    </citation>
    <scope>NUCLEOTIDE SEQUENCE [LARGE SCALE GENOMIC DNA]</scope>
    <source>
        <strain evidence="11">MN2024</strain>
        <tissue evidence="11">Gills</tissue>
    </source>
</reference>
<gene>
    <name evidence="11" type="ORF">ACJMK2_027733</name>
</gene>
<dbReference type="AlphaFoldDB" id="A0ABD3X5F6"/>
<comment type="caution">
    <text evidence="11">The sequence shown here is derived from an EMBL/GenBank/DDBJ whole genome shotgun (WGS) entry which is preliminary data.</text>
</comment>
<keyword evidence="5" id="KW-1000">Mitochondrion outer membrane</keyword>
<evidence type="ECO:0000256" key="9">
    <source>
        <dbReference type="PROSITE-ProRule" id="PRU00282"/>
    </source>
</evidence>
<dbReference type="GO" id="GO:0005741">
    <property type="term" value="C:mitochondrial outer membrane"/>
    <property type="evidence" value="ECO:0007669"/>
    <property type="project" value="UniProtKB-SubCell"/>
</dbReference>
<evidence type="ECO:0000256" key="3">
    <source>
        <dbReference type="ARBA" id="ARBA00022692"/>
    </source>
</evidence>
<evidence type="ECO:0000256" key="6">
    <source>
        <dbReference type="ARBA" id="ARBA00022989"/>
    </source>
</evidence>
<dbReference type="SUPFAM" id="SSF103506">
    <property type="entry name" value="Mitochondrial carrier"/>
    <property type="match status" value="1"/>
</dbReference>
<dbReference type="Pfam" id="PF00153">
    <property type="entry name" value="Mito_carr"/>
    <property type="match status" value="2"/>
</dbReference>
<evidence type="ECO:0000313" key="11">
    <source>
        <dbReference type="EMBL" id="KAL3881277.1"/>
    </source>
</evidence>
<dbReference type="InterPro" id="IPR018108">
    <property type="entry name" value="MCP_transmembrane"/>
</dbReference>
<accession>A0ABD3X5F6</accession>
<keyword evidence="10" id="KW-0813">Transport</keyword>
<feature type="repeat" description="Solcar" evidence="9">
    <location>
        <begin position="116"/>
        <end position="204"/>
    </location>
</feature>
<evidence type="ECO:0000256" key="5">
    <source>
        <dbReference type="ARBA" id="ARBA00022787"/>
    </source>
</evidence>
<dbReference type="InterPro" id="IPR023395">
    <property type="entry name" value="MCP_dom_sf"/>
</dbReference>
<keyword evidence="12" id="KW-1185">Reference proteome</keyword>
<organism evidence="11 12">
    <name type="scientific">Sinanodonta woodiana</name>
    <name type="common">Chinese pond mussel</name>
    <name type="synonym">Anodonta woodiana</name>
    <dbReference type="NCBI Taxonomy" id="1069815"/>
    <lineage>
        <taxon>Eukaryota</taxon>
        <taxon>Metazoa</taxon>
        <taxon>Spiralia</taxon>
        <taxon>Lophotrochozoa</taxon>
        <taxon>Mollusca</taxon>
        <taxon>Bivalvia</taxon>
        <taxon>Autobranchia</taxon>
        <taxon>Heteroconchia</taxon>
        <taxon>Palaeoheterodonta</taxon>
        <taxon>Unionida</taxon>
        <taxon>Unionoidea</taxon>
        <taxon>Unionidae</taxon>
        <taxon>Unioninae</taxon>
        <taxon>Sinanodonta</taxon>
    </lineage>
</organism>
<dbReference type="PANTHER" id="PTHR10780">
    <property type="entry name" value="MITOCHONDRIAL CARRIER HOMOLOG"/>
    <property type="match status" value="1"/>
</dbReference>
<sequence>MNNWQVYGVGAGVTTLFHPIGYAKVLIQIGHEPIEPISSSTIFGKEKLYYPNVFQYISYIKRTDGFFGMYRGLFPRVLGGLVGTAVQNAANQYFTPAKAQKEETVKNEEEFLDWLKTFAKETSQETVTRCLGIIASQPFHVVMLRSMAQFVGGEKQYSGIYTGLVEIYQTDGISGFFAGLVPRIMGEVIAIWLTNFVASVLNKYFIESKEMKSYTHALCGLFVSVITYPFQLVSNIMGVNGAELVAAPSPKYTDWRDCWAQLNQQGQLKRGSSIFFRQYNGPVLNRGGKIYPARSHMFVQ</sequence>
<evidence type="ECO:0000313" key="12">
    <source>
        <dbReference type="Proteomes" id="UP001634394"/>
    </source>
</evidence>
<comment type="subcellular location">
    <subcellularLocation>
        <location evidence="1">Mitochondrion outer membrane</location>
        <topology evidence="1">Multi-pass membrane protein</topology>
    </subcellularLocation>
</comment>
<evidence type="ECO:0000256" key="10">
    <source>
        <dbReference type="RuleBase" id="RU000488"/>
    </source>
</evidence>
<evidence type="ECO:0008006" key="13">
    <source>
        <dbReference type="Google" id="ProtNLM"/>
    </source>
</evidence>
<evidence type="ECO:0000256" key="4">
    <source>
        <dbReference type="ARBA" id="ARBA00022737"/>
    </source>
</evidence>
<dbReference type="Proteomes" id="UP001634394">
    <property type="component" value="Unassembled WGS sequence"/>
</dbReference>
<evidence type="ECO:0000256" key="8">
    <source>
        <dbReference type="ARBA" id="ARBA00023136"/>
    </source>
</evidence>
<keyword evidence="8 9" id="KW-0472">Membrane</keyword>
<evidence type="ECO:0000256" key="7">
    <source>
        <dbReference type="ARBA" id="ARBA00023128"/>
    </source>
</evidence>
<evidence type="ECO:0000256" key="2">
    <source>
        <dbReference type="ARBA" id="ARBA00006375"/>
    </source>
</evidence>
<name>A0ABD3X5F6_SINWO</name>
<evidence type="ECO:0000256" key="1">
    <source>
        <dbReference type="ARBA" id="ARBA00004374"/>
    </source>
</evidence>
<keyword evidence="6" id="KW-1133">Transmembrane helix</keyword>
<protein>
    <recommendedName>
        <fullName evidence="13">Mitochondrial carrier homolog 2</fullName>
    </recommendedName>
</protein>
<proteinExistence type="inferred from homology"/>
<dbReference type="PANTHER" id="PTHR10780:SF18">
    <property type="entry name" value="LD43650P"/>
    <property type="match status" value="1"/>
</dbReference>
<dbReference type="PROSITE" id="PS50920">
    <property type="entry name" value="SOLCAR"/>
    <property type="match status" value="2"/>
</dbReference>
<dbReference type="EMBL" id="JBJQND010000003">
    <property type="protein sequence ID" value="KAL3881278.1"/>
    <property type="molecule type" value="Genomic_DNA"/>
</dbReference>
<keyword evidence="7" id="KW-0496">Mitochondrion</keyword>
<dbReference type="Gene3D" id="1.50.40.10">
    <property type="entry name" value="Mitochondrial carrier domain"/>
    <property type="match status" value="1"/>
</dbReference>
<dbReference type="EMBL" id="JBJQND010000003">
    <property type="protein sequence ID" value="KAL3881277.1"/>
    <property type="molecule type" value="Genomic_DNA"/>
</dbReference>
<keyword evidence="3 9" id="KW-0812">Transmembrane</keyword>
<feature type="repeat" description="Solcar" evidence="9">
    <location>
        <begin position="2"/>
        <end position="97"/>
    </location>
</feature>
<keyword evidence="4" id="KW-0677">Repeat</keyword>